<protein>
    <submittedName>
        <fullName evidence="1">Uncharacterized protein</fullName>
    </submittedName>
</protein>
<proteinExistence type="predicted"/>
<organism evidence="1 2">
    <name type="scientific">Paramuricea clavata</name>
    <name type="common">Red gorgonian</name>
    <name type="synonym">Violescent sea-whip</name>
    <dbReference type="NCBI Taxonomy" id="317549"/>
    <lineage>
        <taxon>Eukaryota</taxon>
        <taxon>Metazoa</taxon>
        <taxon>Cnidaria</taxon>
        <taxon>Anthozoa</taxon>
        <taxon>Octocorallia</taxon>
        <taxon>Malacalcyonacea</taxon>
        <taxon>Plexauridae</taxon>
        <taxon>Paramuricea</taxon>
    </lineage>
</organism>
<evidence type="ECO:0000313" key="2">
    <source>
        <dbReference type="Proteomes" id="UP001152795"/>
    </source>
</evidence>
<dbReference type="EMBL" id="CACRXK020006406">
    <property type="protein sequence ID" value="CAB4009298.1"/>
    <property type="molecule type" value="Genomic_DNA"/>
</dbReference>
<comment type="caution">
    <text evidence="1">The sequence shown here is derived from an EMBL/GenBank/DDBJ whole genome shotgun (WGS) entry which is preliminary data.</text>
</comment>
<dbReference type="Proteomes" id="UP001152795">
    <property type="component" value="Unassembled WGS sequence"/>
</dbReference>
<dbReference type="AlphaFoldDB" id="A0A7D9EHH4"/>
<keyword evidence="2" id="KW-1185">Reference proteome</keyword>
<sequence length="142" mass="15749">METKIPTSSDEESSGSNISNKIFIALFCTALVVIVFLGILVGCLWKKLQRNQDNNNTREMQAIDEQSGATSENDVLPYVIVQDNGVNINNGASFTTSGNNINENSSAIYEEALNYQPLQRNPLEYLNDENNYQSLIKSQGTH</sequence>
<name>A0A7D9EHH4_PARCT</name>
<evidence type="ECO:0000313" key="1">
    <source>
        <dbReference type="EMBL" id="CAB4009298.1"/>
    </source>
</evidence>
<accession>A0A7D9EHH4</accession>
<reference evidence="1" key="1">
    <citation type="submission" date="2020-04" db="EMBL/GenBank/DDBJ databases">
        <authorList>
            <person name="Alioto T."/>
            <person name="Alioto T."/>
            <person name="Gomez Garrido J."/>
        </authorList>
    </citation>
    <scope>NUCLEOTIDE SEQUENCE</scope>
    <source>
        <strain evidence="1">A484AB</strain>
    </source>
</reference>
<gene>
    <name evidence="1" type="ORF">PACLA_8A080901</name>
</gene>